<feature type="domain" description="FYVE-type" evidence="6">
    <location>
        <begin position="253"/>
        <end position="317"/>
    </location>
</feature>
<keyword evidence="1" id="KW-0479">Metal-binding</keyword>
<feature type="compositionally biased region" description="Low complexity" evidence="5">
    <location>
        <begin position="346"/>
        <end position="359"/>
    </location>
</feature>
<evidence type="ECO:0000256" key="4">
    <source>
        <dbReference type="PROSITE-ProRule" id="PRU00091"/>
    </source>
</evidence>
<feature type="compositionally biased region" description="Acidic residues" evidence="5">
    <location>
        <begin position="360"/>
        <end position="370"/>
    </location>
</feature>
<dbReference type="OMA" id="YMKSKEG"/>
<dbReference type="OrthoDB" id="64820at2759"/>
<keyword evidence="8" id="KW-1185">Reference proteome</keyword>
<dbReference type="Gene3D" id="3.30.530.20">
    <property type="match status" value="1"/>
</dbReference>
<evidence type="ECO:0000256" key="5">
    <source>
        <dbReference type="SAM" id="MobiDB-lite"/>
    </source>
</evidence>
<reference evidence="7 8" key="1">
    <citation type="submission" date="2012-04" db="EMBL/GenBank/DDBJ databases">
        <title>The Genome Sequence of Saprolegnia declina VS20.</title>
        <authorList>
            <consortium name="The Broad Institute Genome Sequencing Platform"/>
            <person name="Russ C."/>
            <person name="Nusbaum C."/>
            <person name="Tyler B."/>
            <person name="van West P."/>
            <person name="Dieguez-Uribeondo J."/>
            <person name="de Bruijn I."/>
            <person name="Tripathy S."/>
            <person name="Jiang R."/>
            <person name="Young S.K."/>
            <person name="Zeng Q."/>
            <person name="Gargeya S."/>
            <person name="Fitzgerald M."/>
            <person name="Haas B."/>
            <person name="Abouelleil A."/>
            <person name="Alvarado L."/>
            <person name="Arachchi H.M."/>
            <person name="Berlin A."/>
            <person name="Chapman S.B."/>
            <person name="Goldberg J."/>
            <person name="Griggs A."/>
            <person name="Gujja S."/>
            <person name="Hansen M."/>
            <person name="Howarth C."/>
            <person name="Imamovic A."/>
            <person name="Larimer J."/>
            <person name="McCowen C."/>
            <person name="Montmayeur A."/>
            <person name="Murphy C."/>
            <person name="Neiman D."/>
            <person name="Pearson M."/>
            <person name="Priest M."/>
            <person name="Roberts A."/>
            <person name="Saif S."/>
            <person name="Shea T."/>
            <person name="Sisk P."/>
            <person name="Sykes S."/>
            <person name="Wortman J."/>
            <person name="Nusbaum C."/>
            <person name="Birren B."/>
        </authorList>
    </citation>
    <scope>NUCLEOTIDE SEQUENCE [LARGE SCALE GENOMIC DNA]</scope>
    <source>
        <strain evidence="7 8">VS20</strain>
    </source>
</reference>
<dbReference type="Pfam" id="PF01363">
    <property type="entry name" value="FYVE"/>
    <property type="match status" value="1"/>
</dbReference>
<dbReference type="InParanoid" id="T0Q2C9"/>
<dbReference type="PROSITE" id="PS50178">
    <property type="entry name" value="ZF_FYVE"/>
    <property type="match status" value="1"/>
</dbReference>
<dbReference type="InterPro" id="IPR011011">
    <property type="entry name" value="Znf_FYVE_PHD"/>
</dbReference>
<name>T0Q2C9_SAPDV</name>
<feature type="compositionally biased region" description="Basic and acidic residues" evidence="5">
    <location>
        <begin position="371"/>
        <end position="380"/>
    </location>
</feature>
<dbReference type="GO" id="GO:0008270">
    <property type="term" value="F:zinc ion binding"/>
    <property type="evidence" value="ECO:0007669"/>
    <property type="project" value="UniProtKB-KW"/>
</dbReference>
<feature type="region of interest" description="Disordered" evidence="5">
    <location>
        <begin position="323"/>
        <end position="380"/>
    </location>
</feature>
<gene>
    <name evidence="7" type="ORF">SDRG_14594</name>
</gene>
<dbReference type="InterPro" id="IPR023393">
    <property type="entry name" value="START-like_dom_sf"/>
</dbReference>
<dbReference type="Gene3D" id="3.30.40.10">
    <property type="entry name" value="Zinc/RING finger domain, C3HC4 (zinc finger)"/>
    <property type="match status" value="1"/>
</dbReference>
<dbReference type="SUPFAM" id="SSF57903">
    <property type="entry name" value="FYVE/PHD zinc finger"/>
    <property type="match status" value="1"/>
</dbReference>
<dbReference type="InterPro" id="IPR013083">
    <property type="entry name" value="Znf_RING/FYVE/PHD"/>
</dbReference>
<keyword evidence="2 4" id="KW-0863">Zinc-finger</keyword>
<evidence type="ECO:0000313" key="8">
    <source>
        <dbReference type="Proteomes" id="UP000030762"/>
    </source>
</evidence>
<dbReference type="InterPro" id="IPR017455">
    <property type="entry name" value="Znf_FYVE-rel"/>
</dbReference>
<evidence type="ECO:0000256" key="2">
    <source>
        <dbReference type="ARBA" id="ARBA00022771"/>
    </source>
</evidence>
<dbReference type="InterPro" id="IPR052727">
    <property type="entry name" value="Rab4/Rab5_effector"/>
</dbReference>
<evidence type="ECO:0000313" key="7">
    <source>
        <dbReference type="EMBL" id="EQC27535.1"/>
    </source>
</evidence>
<dbReference type="AlphaFoldDB" id="T0Q2C9"/>
<dbReference type="GeneID" id="19955321"/>
<dbReference type="EMBL" id="JH767206">
    <property type="protein sequence ID" value="EQC27535.1"/>
    <property type="molecule type" value="Genomic_DNA"/>
</dbReference>
<dbReference type="RefSeq" id="XP_008618955.1">
    <property type="nucleotide sequence ID" value="XM_008620733.1"/>
</dbReference>
<sequence length="415" mass="46554">MLVQLPSAKAAAIDARLRSLILEVTESSPETRLIDAYHAGYKLARESPTSKVLSRKNATSAYRDFMVISDAGMSLDDYIELVYVESEADFRLQQTLFYGENMLDARILNVTKERTFDDPFLHFGVRYKKMSMPLNGVFEPRDTTYIECTGSFVNERGHRGVYCVRESMDFDEVPPLEDATRFYIKAIMVYTEAADGSVESVQLLQANPLGNMPALVFNKTAMNYSHISDDNTRYLQQKRLLEHVAATKPVSLSRKSGACSSCAASFRGLRARHECWGCRDSMCGKCVVQIPRVLALPNGNMKATPEEFCKRCFLQARTYRSSTSASSQRRLAPSDSATSPRDSHETQQSSSSENDSQETSLDDLGDDSSDEERALMAVRDAEMGAQLTRLQLGIETQRQMVEQMRERLAAHSVNE</sequence>
<organism evidence="7 8">
    <name type="scientific">Saprolegnia diclina (strain VS20)</name>
    <dbReference type="NCBI Taxonomy" id="1156394"/>
    <lineage>
        <taxon>Eukaryota</taxon>
        <taxon>Sar</taxon>
        <taxon>Stramenopiles</taxon>
        <taxon>Oomycota</taxon>
        <taxon>Saprolegniomycetes</taxon>
        <taxon>Saprolegniales</taxon>
        <taxon>Saprolegniaceae</taxon>
        <taxon>Saprolegnia</taxon>
    </lineage>
</organism>
<dbReference type="PANTHER" id="PTHR13510:SF44">
    <property type="entry name" value="RABENOSYN-5"/>
    <property type="match status" value="1"/>
</dbReference>
<dbReference type="InterPro" id="IPR000306">
    <property type="entry name" value="Znf_FYVE"/>
</dbReference>
<proteinExistence type="predicted"/>
<dbReference type="Proteomes" id="UP000030762">
    <property type="component" value="Unassembled WGS sequence"/>
</dbReference>
<keyword evidence="3" id="KW-0862">Zinc</keyword>
<dbReference type="VEuPathDB" id="FungiDB:SDRG_14594"/>
<accession>T0Q2C9</accession>
<dbReference type="PANTHER" id="PTHR13510">
    <property type="entry name" value="FYVE-FINGER-CONTAINING RAB5 EFFECTOR PROTEIN RABENOSYN-5-RELATED"/>
    <property type="match status" value="1"/>
</dbReference>
<evidence type="ECO:0000256" key="3">
    <source>
        <dbReference type="ARBA" id="ARBA00022833"/>
    </source>
</evidence>
<protein>
    <recommendedName>
        <fullName evidence="6">FYVE-type domain-containing protein</fullName>
    </recommendedName>
</protein>
<evidence type="ECO:0000259" key="6">
    <source>
        <dbReference type="PROSITE" id="PS50178"/>
    </source>
</evidence>
<evidence type="ECO:0000256" key="1">
    <source>
        <dbReference type="ARBA" id="ARBA00022723"/>
    </source>
</evidence>